<accession>A0A1K0GC93</accession>
<organism evidence="2 3">
    <name type="scientific">Couchioplanes caeruleus subsp. caeruleus</name>
    <dbReference type="NCBI Taxonomy" id="56427"/>
    <lineage>
        <taxon>Bacteria</taxon>
        <taxon>Bacillati</taxon>
        <taxon>Actinomycetota</taxon>
        <taxon>Actinomycetes</taxon>
        <taxon>Micromonosporales</taxon>
        <taxon>Micromonosporaceae</taxon>
        <taxon>Couchioplanes</taxon>
    </lineage>
</organism>
<gene>
    <name evidence="2" type="ORF">BG844_35510</name>
</gene>
<feature type="region of interest" description="Disordered" evidence="1">
    <location>
        <begin position="70"/>
        <end position="94"/>
    </location>
</feature>
<name>A0A1K0GC93_9ACTN</name>
<protein>
    <submittedName>
        <fullName evidence="2">Uncharacterized protein</fullName>
    </submittedName>
</protein>
<dbReference type="EMBL" id="MEIA01000545">
    <property type="protein sequence ID" value="OJF09782.1"/>
    <property type="molecule type" value="Genomic_DNA"/>
</dbReference>
<sequence>MSVLDRLANLIHARGDAAAAAQGLTVTRLPGGRRRIGHPDLPALLEARRRHALTHGPDRADRALMDPATRAALNTTRNRTARPDFPDRRTRRVA</sequence>
<comment type="caution">
    <text evidence="2">The sequence shown here is derived from an EMBL/GenBank/DDBJ whole genome shotgun (WGS) entry which is preliminary data.</text>
</comment>
<evidence type="ECO:0000313" key="3">
    <source>
        <dbReference type="Proteomes" id="UP000182486"/>
    </source>
</evidence>
<dbReference type="AlphaFoldDB" id="A0A1K0GC93"/>
<evidence type="ECO:0000256" key="1">
    <source>
        <dbReference type="SAM" id="MobiDB-lite"/>
    </source>
</evidence>
<proteinExistence type="predicted"/>
<evidence type="ECO:0000313" key="2">
    <source>
        <dbReference type="EMBL" id="OJF09782.1"/>
    </source>
</evidence>
<reference evidence="2 3" key="1">
    <citation type="submission" date="2016-09" db="EMBL/GenBank/DDBJ databases">
        <title>Couchioplanes caeruleus draft genome sequence.</title>
        <authorList>
            <person name="Sheehan J."/>
            <person name="Caffrey P."/>
        </authorList>
    </citation>
    <scope>NUCLEOTIDE SEQUENCE [LARGE SCALE GENOMIC DNA]</scope>
    <source>
        <strain evidence="2 3">DSM 43634</strain>
    </source>
</reference>
<dbReference type="Proteomes" id="UP000182486">
    <property type="component" value="Unassembled WGS sequence"/>
</dbReference>
<dbReference type="RefSeq" id="WP_071809798.1">
    <property type="nucleotide sequence ID" value="NZ_MEIA01000545.1"/>
</dbReference>
<keyword evidence="3" id="KW-1185">Reference proteome</keyword>